<dbReference type="PANTHER" id="PTHR37316:SF3">
    <property type="entry name" value="TEICHOIC ACID GLYCEROL-PHOSPHATE TRANSFERASE"/>
    <property type="match status" value="1"/>
</dbReference>
<comment type="caution">
    <text evidence="8">The sequence shown here is derived from an EMBL/GenBank/DDBJ whole genome shotgun (WGS) entry which is preliminary data.</text>
</comment>
<keyword evidence="3" id="KW-1003">Cell membrane</keyword>
<evidence type="ECO:0000256" key="7">
    <source>
        <dbReference type="SAM" id="MobiDB-lite"/>
    </source>
</evidence>
<name>A0A5C5BUJ2_EGGLN</name>
<comment type="similarity">
    <text evidence="2">Belongs to the CDP-glycerol glycerophosphotransferase family.</text>
</comment>
<evidence type="ECO:0000256" key="4">
    <source>
        <dbReference type="ARBA" id="ARBA00022679"/>
    </source>
</evidence>
<evidence type="ECO:0000313" key="9">
    <source>
        <dbReference type="Proteomes" id="UP000312594"/>
    </source>
</evidence>
<accession>A0A5C5BUJ2</accession>
<evidence type="ECO:0000256" key="6">
    <source>
        <dbReference type="ARBA" id="ARBA00023136"/>
    </source>
</evidence>
<evidence type="ECO:0000256" key="2">
    <source>
        <dbReference type="ARBA" id="ARBA00010488"/>
    </source>
</evidence>
<sequence length="456" mass="51945">MRGGVPRPHRRHIDYGSEGSAGEGRPVKTAGGVSEAVRTAGYAILRRAPRTRLAVRRMYWSMQRRKYEALAASIATNSRSVLFEAYGGRSYACSPKALYKEMLADDRFSECEFVWAFREGWVPFDEPDLERAVIVKRGSDSYFKALARAGIIVMNNRLPEYVVPKDDQVYVQCWHGTPLKRLGYDVKIEMESALNTTAELAERFGMDARKWTYLLSPSPYASKHLADAFGLSLDRRAGVVVEEGYPRNDALVRARDDRAVCGELRRSLGVPEGKRALLYAPTWRDDSYEDGVGYTFDYLLDFGLMKKRLGDEWVVLFRPHYYVANQFDFSAYEGFVIDVSKVDDVNDLYLASDLLMTDYSSVMFDYANLRRPIILFAPDRDRYADAIRGFYFSLEEVPGPLCMTTDEVVEKVTHVEEHGLQYEQAYTAFVEKFCPLDDGFASARVLERLASLCSFE</sequence>
<dbReference type="InterPro" id="IPR051612">
    <property type="entry name" value="Teichoic_Acid_Biosynth"/>
</dbReference>
<dbReference type="GO" id="GO:0005886">
    <property type="term" value="C:plasma membrane"/>
    <property type="evidence" value="ECO:0007669"/>
    <property type="project" value="UniProtKB-SubCell"/>
</dbReference>
<keyword evidence="5" id="KW-0777">Teichoic acid biosynthesis</keyword>
<dbReference type="GO" id="GO:0019350">
    <property type="term" value="P:teichoic acid biosynthetic process"/>
    <property type="evidence" value="ECO:0007669"/>
    <property type="project" value="UniProtKB-KW"/>
</dbReference>
<protein>
    <submittedName>
        <fullName evidence="8">CDP-glycerol glycerophosphotransferase family protein</fullName>
    </submittedName>
</protein>
<dbReference type="Proteomes" id="UP000312594">
    <property type="component" value="Unassembled WGS sequence"/>
</dbReference>
<dbReference type="Gene3D" id="3.40.50.11820">
    <property type="match status" value="1"/>
</dbReference>
<dbReference type="InterPro" id="IPR043148">
    <property type="entry name" value="TagF_C"/>
</dbReference>
<dbReference type="AlphaFoldDB" id="A0A5C5BUJ2"/>
<organism evidence="8 9">
    <name type="scientific">Eggerthella lenta</name>
    <name type="common">Eubacterium lentum</name>
    <dbReference type="NCBI Taxonomy" id="84112"/>
    <lineage>
        <taxon>Bacteria</taxon>
        <taxon>Bacillati</taxon>
        <taxon>Actinomycetota</taxon>
        <taxon>Coriobacteriia</taxon>
        <taxon>Eggerthellales</taxon>
        <taxon>Eggerthellaceae</taxon>
        <taxon>Eggerthella</taxon>
    </lineage>
</organism>
<dbReference type="InterPro" id="IPR007554">
    <property type="entry name" value="Glycerophosphate_synth"/>
</dbReference>
<dbReference type="Pfam" id="PF04464">
    <property type="entry name" value="Glyphos_transf"/>
    <property type="match status" value="1"/>
</dbReference>
<evidence type="ECO:0000256" key="3">
    <source>
        <dbReference type="ARBA" id="ARBA00022475"/>
    </source>
</evidence>
<evidence type="ECO:0000256" key="5">
    <source>
        <dbReference type="ARBA" id="ARBA00022944"/>
    </source>
</evidence>
<keyword evidence="6" id="KW-0472">Membrane</keyword>
<dbReference type="Gene3D" id="3.40.50.12580">
    <property type="match status" value="1"/>
</dbReference>
<dbReference type="SUPFAM" id="SSF53756">
    <property type="entry name" value="UDP-Glycosyltransferase/glycogen phosphorylase"/>
    <property type="match status" value="1"/>
</dbReference>
<evidence type="ECO:0000313" key="8">
    <source>
        <dbReference type="EMBL" id="TNU89947.1"/>
    </source>
</evidence>
<dbReference type="PANTHER" id="PTHR37316">
    <property type="entry name" value="TEICHOIC ACID GLYCEROL-PHOSPHATE PRIMASE"/>
    <property type="match status" value="1"/>
</dbReference>
<keyword evidence="4 8" id="KW-0808">Transferase</keyword>
<feature type="region of interest" description="Disordered" evidence="7">
    <location>
        <begin position="1"/>
        <end position="32"/>
    </location>
</feature>
<dbReference type="EMBL" id="VEVP01000022">
    <property type="protein sequence ID" value="TNU89947.1"/>
    <property type="molecule type" value="Genomic_DNA"/>
</dbReference>
<dbReference type="GO" id="GO:0047355">
    <property type="term" value="F:CDP-glycerol glycerophosphotransferase activity"/>
    <property type="evidence" value="ECO:0007669"/>
    <property type="project" value="InterPro"/>
</dbReference>
<evidence type="ECO:0000256" key="1">
    <source>
        <dbReference type="ARBA" id="ARBA00004202"/>
    </source>
</evidence>
<proteinExistence type="inferred from homology"/>
<reference evidence="8 9" key="1">
    <citation type="journal article" date="2005" name="Appl. Environ. Microbiol.">
        <title>Intestinal bacterial communities that produce active estrogen-like compounds enterodiol and enterolactone in humans.</title>
        <authorList>
            <person name="Clavel T."/>
            <person name="Henderson G."/>
            <person name="Alpert C.A."/>
            <person name="Philippe C."/>
            <person name="Rigottier-Gois L."/>
            <person name="Dore J."/>
            <person name="Blaut M."/>
        </authorList>
    </citation>
    <scope>NUCLEOTIDE SEQUENCE [LARGE SCALE GENOMIC DNA]</scope>
    <source>
        <strain evidence="8 9">SECO-MT75m2</strain>
    </source>
</reference>
<gene>
    <name evidence="8" type="ORF">FIC87_09995</name>
</gene>
<dbReference type="InterPro" id="IPR043149">
    <property type="entry name" value="TagF_N"/>
</dbReference>
<comment type="subcellular location">
    <subcellularLocation>
        <location evidence="1">Cell membrane</location>
        <topology evidence="1">Peripheral membrane protein</topology>
    </subcellularLocation>
</comment>